<protein>
    <submittedName>
        <fullName evidence="5">Flavoprotein</fullName>
    </submittedName>
</protein>
<keyword evidence="3" id="KW-1133">Transmembrane helix</keyword>
<dbReference type="PANTHER" id="PTHR43278:SF2">
    <property type="entry name" value="IRON-SULFUR FLAVOPROTEIN"/>
    <property type="match status" value="1"/>
</dbReference>
<dbReference type="STRING" id="1423727.FC34_GL000671"/>
<dbReference type="EMBL" id="AYZQ01000001">
    <property type="protein sequence ID" value="KRM72957.1"/>
    <property type="molecule type" value="Genomic_DNA"/>
</dbReference>
<dbReference type="InterPro" id="IPR005025">
    <property type="entry name" value="FMN_Rdtase-like_dom"/>
</dbReference>
<dbReference type="Gene3D" id="3.40.50.360">
    <property type="match status" value="1"/>
</dbReference>
<keyword evidence="1" id="KW-0285">Flavoprotein</keyword>
<reference evidence="5 6" key="1">
    <citation type="journal article" date="2015" name="Genome Announc.">
        <title>Expanding the biotechnology potential of lactobacilli through comparative genomics of 213 strains and associated genera.</title>
        <authorList>
            <person name="Sun Z."/>
            <person name="Harris H.M."/>
            <person name="McCann A."/>
            <person name="Guo C."/>
            <person name="Argimon S."/>
            <person name="Zhang W."/>
            <person name="Yang X."/>
            <person name="Jeffery I.B."/>
            <person name="Cooney J.C."/>
            <person name="Kagawa T.F."/>
            <person name="Liu W."/>
            <person name="Song Y."/>
            <person name="Salvetti E."/>
            <person name="Wrobel A."/>
            <person name="Rasinkangas P."/>
            <person name="Parkhill J."/>
            <person name="Rea M.C."/>
            <person name="O'Sullivan O."/>
            <person name="Ritari J."/>
            <person name="Douillard F.P."/>
            <person name="Paul Ross R."/>
            <person name="Yang R."/>
            <person name="Briner A.E."/>
            <person name="Felis G.E."/>
            <person name="de Vos W.M."/>
            <person name="Barrangou R."/>
            <person name="Klaenhammer T.R."/>
            <person name="Caufield P.W."/>
            <person name="Cui Y."/>
            <person name="Zhang H."/>
            <person name="O'Toole P.W."/>
        </authorList>
    </citation>
    <scope>NUCLEOTIDE SEQUENCE [LARGE SCALE GENOMIC DNA]</scope>
    <source>
        <strain evidence="5 6">DSM 23927</strain>
    </source>
</reference>
<feature type="domain" description="NADPH-dependent FMN reductase-like" evidence="4">
    <location>
        <begin position="17"/>
        <end position="103"/>
    </location>
</feature>
<dbReference type="GO" id="GO:0016491">
    <property type="term" value="F:oxidoreductase activity"/>
    <property type="evidence" value="ECO:0007669"/>
    <property type="project" value="InterPro"/>
</dbReference>
<name>A0A0R2B099_9LACO</name>
<dbReference type="PATRIC" id="fig|1423727.3.peg.674"/>
<comment type="caution">
    <text evidence="5">The sequence shown here is derived from an EMBL/GenBank/DDBJ whole genome shotgun (WGS) entry which is preliminary data.</text>
</comment>
<sequence>MRAGFTLYNLEQGGDTMHILGIFGGQAADGATMTLMKTVLAAVPEPNTTEIIDLNDWQLRPQGRELDALEAKLAAADVWVLASPTYFSTIAGQMKQFLDVMRPRLVRMTQAGDTLPGQYKDKHYLSISSCFASGLENTFTHQTDQTFRTLDKAMTAAGLHKITELVLPNTWANHTDIPTTKLAQAQRIGGKLGTKTRKDDETLKRYLLLFMMIAVMALATMGIQLVLPVLTSNFWWRYISFVLIFFVLLACLLHYFTFVRHKRR</sequence>
<evidence type="ECO:0000256" key="2">
    <source>
        <dbReference type="ARBA" id="ARBA00022643"/>
    </source>
</evidence>
<dbReference type="Pfam" id="PF03358">
    <property type="entry name" value="FMN_red"/>
    <property type="match status" value="1"/>
</dbReference>
<evidence type="ECO:0000313" key="5">
    <source>
        <dbReference type="EMBL" id="KRM72957.1"/>
    </source>
</evidence>
<dbReference type="InterPro" id="IPR051796">
    <property type="entry name" value="ISF_SsuE-like"/>
</dbReference>
<keyword evidence="3" id="KW-0812">Transmembrane</keyword>
<dbReference type="AlphaFoldDB" id="A0A0R2B099"/>
<keyword evidence="2" id="KW-0288">FMN</keyword>
<dbReference type="PANTHER" id="PTHR43278">
    <property type="entry name" value="NAD(P)H-DEPENDENT FMN-CONTAINING OXIDOREDUCTASE YWQN-RELATED"/>
    <property type="match status" value="1"/>
</dbReference>
<organism evidence="5 6">
    <name type="scientific">Lacticaseibacillus brantae DSM 23927</name>
    <dbReference type="NCBI Taxonomy" id="1423727"/>
    <lineage>
        <taxon>Bacteria</taxon>
        <taxon>Bacillati</taxon>
        <taxon>Bacillota</taxon>
        <taxon>Bacilli</taxon>
        <taxon>Lactobacillales</taxon>
        <taxon>Lactobacillaceae</taxon>
        <taxon>Lacticaseibacillus</taxon>
    </lineage>
</organism>
<keyword evidence="6" id="KW-1185">Reference proteome</keyword>
<evidence type="ECO:0000256" key="1">
    <source>
        <dbReference type="ARBA" id="ARBA00022630"/>
    </source>
</evidence>
<evidence type="ECO:0000256" key="3">
    <source>
        <dbReference type="SAM" id="Phobius"/>
    </source>
</evidence>
<feature type="transmembrane region" description="Helical" evidence="3">
    <location>
        <begin position="206"/>
        <end position="229"/>
    </location>
</feature>
<dbReference type="InterPro" id="IPR029039">
    <property type="entry name" value="Flavoprotein-like_sf"/>
</dbReference>
<evidence type="ECO:0000259" key="4">
    <source>
        <dbReference type="Pfam" id="PF03358"/>
    </source>
</evidence>
<accession>A0A0R2B099</accession>
<keyword evidence="3" id="KW-0472">Membrane</keyword>
<proteinExistence type="predicted"/>
<dbReference type="SUPFAM" id="SSF52218">
    <property type="entry name" value="Flavoproteins"/>
    <property type="match status" value="1"/>
</dbReference>
<dbReference type="Proteomes" id="UP000051672">
    <property type="component" value="Unassembled WGS sequence"/>
</dbReference>
<feature type="transmembrane region" description="Helical" evidence="3">
    <location>
        <begin position="235"/>
        <end position="258"/>
    </location>
</feature>
<gene>
    <name evidence="5" type="ORF">FC34_GL000671</name>
</gene>
<evidence type="ECO:0000313" key="6">
    <source>
        <dbReference type="Proteomes" id="UP000051672"/>
    </source>
</evidence>